<dbReference type="GO" id="GO:0004775">
    <property type="term" value="F:succinate-CoA ligase (ADP-forming) activity"/>
    <property type="evidence" value="ECO:0007669"/>
    <property type="project" value="UniProtKB-EC"/>
</dbReference>
<proteinExistence type="predicted"/>
<dbReference type="Proteomes" id="UP000242087">
    <property type="component" value="Unassembled WGS sequence"/>
</dbReference>
<dbReference type="Gene3D" id="3.40.50.261">
    <property type="entry name" value="Succinyl-CoA synthetase domains"/>
    <property type="match status" value="1"/>
</dbReference>
<name>A0A2T4D3T0_9GAMM</name>
<accession>A0A2T4D3T0</accession>
<sequence>GKGTADEKFAALEAAGVKTVRSLAEIGKALREKTGW</sequence>
<dbReference type="EC" id="6.2.1.5" evidence="1"/>
<feature type="non-terminal residue" evidence="1">
    <location>
        <position position="1"/>
    </location>
</feature>
<evidence type="ECO:0000313" key="1">
    <source>
        <dbReference type="EMBL" id="PTB88398.1"/>
    </source>
</evidence>
<gene>
    <name evidence="1" type="ORF">C9927_04240</name>
</gene>
<organism evidence="1 2">
    <name type="scientific">Pseudidiomarina aestuarii</name>
    <dbReference type="NCBI Taxonomy" id="624146"/>
    <lineage>
        <taxon>Bacteria</taxon>
        <taxon>Pseudomonadati</taxon>
        <taxon>Pseudomonadota</taxon>
        <taxon>Gammaproteobacteria</taxon>
        <taxon>Alteromonadales</taxon>
        <taxon>Idiomarinaceae</taxon>
        <taxon>Pseudidiomarina</taxon>
    </lineage>
</organism>
<reference evidence="1 2" key="1">
    <citation type="submission" date="2018-03" db="EMBL/GenBank/DDBJ databases">
        <title>Cross-interface Injection: A General Nanoliter Liquid Handling Method Applied to Single Cells Genome Amplification Automated Nanoliter Liquid Handling Applied to Single Cell Multiple Displacement Amplification.</title>
        <authorList>
            <person name="Yun J."/>
            <person name="Xu P."/>
            <person name="Xu J."/>
            <person name="Dai X."/>
            <person name="Wang Y."/>
            <person name="Zheng X."/>
            <person name="Cao C."/>
            <person name="Yi Q."/>
            <person name="Zhu Y."/>
            <person name="Wang L."/>
            <person name="Dong Z."/>
            <person name="Huang Y."/>
            <person name="Huang L."/>
            <person name="Du W."/>
        </authorList>
    </citation>
    <scope>NUCLEOTIDE SEQUENCE [LARGE SCALE GENOMIC DNA]</scope>
    <source>
        <strain evidence="1 2">A12-4</strain>
    </source>
</reference>
<evidence type="ECO:0000313" key="2">
    <source>
        <dbReference type="Proteomes" id="UP000242087"/>
    </source>
</evidence>
<keyword evidence="1" id="KW-0436">Ligase</keyword>
<protein>
    <submittedName>
        <fullName evidence="1">Succinate--CoA ligase subunit alpha</fullName>
        <ecNumber evidence="1">6.2.1.5</ecNumber>
    </submittedName>
</protein>
<dbReference type="InterPro" id="IPR016102">
    <property type="entry name" value="Succinyl-CoA_synth-like"/>
</dbReference>
<dbReference type="AlphaFoldDB" id="A0A2T4D3T0"/>
<dbReference type="EMBL" id="PYVF01000067">
    <property type="protein sequence ID" value="PTB88398.1"/>
    <property type="molecule type" value="Genomic_DNA"/>
</dbReference>
<comment type="caution">
    <text evidence="1">The sequence shown here is derived from an EMBL/GenBank/DDBJ whole genome shotgun (WGS) entry which is preliminary data.</text>
</comment>